<accession>A0A6A6ZN36</accession>
<feature type="compositionally biased region" description="Low complexity" evidence="1">
    <location>
        <begin position="9"/>
        <end position="23"/>
    </location>
</feature>
<feature type="region of interest" description="Disordered" evidence="1">
    <location>
        <begin position="135"/>
        <end position="174"/>
    </location>
</feature>
<dbReference type="AlphaFoldDB" id="A0A6A6ZN36"/>
<evidence type="ECO:0000256" key="1">
    <source>
        <dbReference type="SAM" id="MobiDB-lite"/>
    </source>
</evidence>
<dbReference type="Proteomes" id="UP000799424">
    <property type="component" value="Unassembled WGS sequence"/>
</dbReference>
<feature type="compositionally biased region" description="Low complexity" evidence="1">
    <location>
        <begin position="136"/>
        <end position="153"/>
    </location>
</feature>
<name>A0A6A6ZN36_9PLEO</name>
<evidence type="ECO:0000313" key="2">
    <source>
        <dbReference type="EMBL" id="KAF2821645.1"/>
    </source>
</evidence>
<keyword evidence="3" id="KW-1185">Reference proteome</keyword>
<sequence length="174" mass="19267">MQADSMTFKSMSTSGTASSKASSLFDLDEHGNKAILVYKYRSGAKGLELKTEHDLCAELDQDPNLPFMRVTRKPIPRGNSRLDILGEDLMLPDEREKYSTMPTLKVSVANVGLPRRAKWKHMILGSFEDLYIVSRSPTQTPESSQNSSPESSQHVSPATTFPSDTAHPLRNPDA</sequence>
<evidence type="ECO:0000313" key="3">
    <source>
        <dbReference type="Proteomes" id="UP000799424"/>
    </source>
</evidence>
<reference evidence="2" key="1">
    <citation type="journal article" date="2020" name="Stud. Mycol.">
        <title>101 Dothideomycetes genomes: a test case for predicting lifestyles and emergence of pathogens.</title>
        <authorList>
            <person name="Haridas S."/>
            <person name="Albert R."/>
            <person name="Binder M."/>
            <person name="Bloem J."/>
            <person name="Labutti K."/>
            <person name="Salamov A."/>
            <person name="Andreopoulos B."/>
            <person name="Baker S."/>
            <person name="Barry K."/>
            <person name="Bills G."/>
            <person name="Bluhm B."/>
            <person name="Cannon C."/>
            <person name="Castanera R."/>
            <person name="Culley D."/>
            <person name="Daum C."/>
            <person name="Ezra D."/>
            <person name="Gonzalez J."/>
            <person name="Henrissat B."/>
            <person name="Kuo A."/>
            <person name="Liang C."/>
            <person name="Lipzen A."/>
            <person name="Lutzoni F."/>
            <person name="Magnuson J."/>
            <person name="Mondo S."/>
            <person name="Nolan M."/>
            <person name="Ohm R."/>
            <person name="Pangilinan J."/>
            <person name="Park H.-J."/>
            <person name="Ramirez L."/>
            <person name="Alfaro M."/>
            <person name="Sun H."/>
            <person name="Tritt A."/>
            <person name="Yoshinaga Y."/>
            <person name="Zwiers L.-H."/>
            <person name="Turgeon B."/>
            <person name="Goodwin S."/>
            <person name="Spatafora J."/>
            <person name="Crous P."/>
            <person name="Grigoriev I."/>
        </authorList>
    </citation>
    <scope>NUCLEOTIDE SEQUENCE</scope>
    <source>
        <strain evidence="2">CBS 113818</strain>
    </source>
</reference>
<proteinExistence type="predicted"/>
<organism evidence="2 3">
    <name type="scientific">Ophiobolus disseminans</name>
    <dbReference type="NCBI Taxonomy" id="1469910"/>
    <lineage>
        <taxon>Eukaryota</taxon>
        <taxon>Fungi</taxon>
        <taxon>Dikarya</taxon>
        <taxon>Ascomycota</taxon>
        <taxon>Pezizomycotina</taxon>
        <taxon>Dothideomycetes</taxon>
        <taxon>Pleosporomycetidae</taxon>
        <taxon>Pleosporales</taxon>
        <taxon>Pleosporineae</taxon>
        <taxon>Phaeosphaeriaceae</taxon>
        <taxon>Ophiobolus</taxon>
    </lineage>
</organism>
<dbReference type="EMBL" id="MU006236">
    <property type="protein sequence ID" value="KAF2821645.1"/>
    <property type="molecule type" value="Genomic_DNA"/>
</dbReference>
<protein>
    <submittedName>
        <fullName evidence="2">Uncharacterized protein</fullName>
    </submittedName>
</protein>
<feature type="compositionally biased region" description="Polar residues" evidence="1">
    <location>
        <begin position="154"/>
        <end position="163"/>
    </location>
</feature>
<gene>
    <name evidence="2" type="ORF">CC86DRAFT_302335</name>
</gene>
<feature type="region of interest" description="Disordered" evidence="1">
    <location>
        <begin position="1"/>
        <end position="23"/>
    </location>
</feature>
<dbReference type="OrthoDB" id="3913028at2759"/>